<sequence>MSLRSIHKVIAGISKLEGAGVHIYRSLAIREMRNFTPFMLLDHFEASSTSGFGPHPHSGMETISYVLKGGLAHEDFTGARGVLLPGDLQFMTAGKAIVHTEMPIPQKDGSNSEGLQLWVDLPEKIKEIKPRYRDLRSFETPTVTTDDGKVSIKIISGTALGVQSIRELSYTPMEFYHYKIQPGGEFIHPVPQSFNFFAYVIKGSGFVVDGTEIAEHSNCYFKQDGESISGKNTSEVDTIEVALIGGQPLDQKVLQIGPFVHTNKARIDQAYKDYDSGTNGFELLKTWKPVIDKGITEEMLDGPLKDLIEDRERQRELIGV</sequence>
<dbReference type="SUPFAM" id="SSF51182">
    <property type="entry name" value="RmlC-like cupins"/>
    <property type="match status" value="1"/>
</dbReference>
<dbReference type="Pfam" id="PF05726">
    <property type="entry name" value="Pirin_C"/>
    <property type="match status" value="1"/>
</dbReference>
<dbReference type="InterPro" id="IPR011051">
    <property type="entry name" value="RmlC_Cupin_sf"/>
</dbReference>
<dbReference type="InterPro" id="IPR014710">
    <property type="entry name" value="RmlC-like_jellyroll"/>
</dbReference>
<reference evidence="5 6" key="1">
    <citation type="submission" date="2024-01" db="EMBL/GenBank/DDBJ databases">
        <authorList>
            <consortium name="Genoscope - CEA"/>
            <person name="William W."/>
        </authorList>
    </citation>
    <scope>NUCLEOTIDE SEQUENCE [LARGE SCALE GENOMIC DNA]</scope>
    <source>
        <strain evidence="5 6">29B2s-10</strain>
    </source>
</reference>
<dbReference type="InterPro" id="IPR003829">
    <property type="entry name" value="Pirin_N_dom"/>
</dbReference>
<dbReference type="InterPro" id="IPR012093">
    <property type="entry name" value="Pirin"/>
</dbReference>
<dbReference type="Pfam" id="PF02678">
    <property type="entry name" value="Pirin"/>
    <property type="match status" value="1"/>
</dbReference>
<evidence type="ECO:0000259" key="3">
    <source>
        <dbReference type="Pfam" id="PF02678"/>
    </source>
</evidence>
<feature type="domain" description="Pirin C-terminal" evidence="4">
    <location>
        <begin position="176"/>
        <end position="280"/>
    </location>
</feature>
<protein>
    <recommendedName>
        <fullName evidence="7">Pirin</fullName>
    </recommendedName>
</protein>
<accession>A0ABP0E7P0</accession>
<dbReference type="PANTHER" id="PTHR13903:SF8">
    <property type="entry name" value="PIRIN"/>
    <property type="match status" value="1"/>
</dbReference>
<feature type="domain" description="Pirin N-terminal" evidence="3">
    <location>
        <begin position="25"/>
        <end position="119"/>
    </location>
</feature>
<gene>
    <name evidence="5" type="ORF">CAAN4_B08526</name>
</gene>
<evidence type="ECO:0000259" key="4">
    <source>
        <dbReference type="Pfam" id="PF05726"/>
    </source>
</evidence>
<dbReference type="Proteomes" id="UP001497600">
    <property type="component" value="Chromosome B"/>
</dbReference>
<evidence type="ECO:0000313" key="5">
    <source>
        <dbReference type="EMBL" id="CAK7897162.1"/>
    </source>
</evidence>
<dbReference type="EMBL" id="OZ004254">
    <property type="protein sequence ID" value="CAK7897162.1"/>
    <property type="molecule type" value="Genomic_DNA"/>
</dbReference>
<organism evidence="5 6">
    <name type="scientific">[Candida] anglica</name>
    <dbReference type="NCBI Taxonomy" id="148631"/>
    <lineage>
        <taxon>Eukaryota</taxon>
        <taxon>Fungi</taxon>
        <taxon>Dikarya</taxon>
        <taxon>Ascomycota</taxon>
        <taxon>Saccharomycotina</taxon>
        <taxon>Pichiomycetes</taxon>
        <taxon>Debaryomycetaceae</taxon>
        <taxon>Kurtzmaniella</taxon>
    </lineage>
</organism>
<keyword evidence="6" id="KW-1185">Reference proteome</keyword>
<evidence type="ECO:0000256" key="2">
    <source>
        <dbReference type="RuleBase" id="RU003457"/>
    </source>
</evidence>
<evidence type="ECO:0000256" key="1">
    <source>
        <dbReference type="ARBA" id="ARBA00008416"/>
    </source>
</evidence>
<dbReference type="CDD" id="cd02909">
    <property type="entry name" value="cupin_pirin_N"/>
    <property type="match status" value="1"/>
</dbReference>
<dbReference type="PANTHER" id="PTHR13903">
    <property type="entry name" value="PIRIN-RELATED"/>
    <property type="match status" value="1"/>
</dbReference>
<evidence type="ECO:0000313" key="6">
    <source>
        <dbReference type="Proteomes" id="UP001497600"/>
    </source>
</evidence>
<dbReference type="PIRSF" id="PIRSF006232">
    <property type="entry name" value="Pirin"/>
    <property type="match status" value="1"/>
</dbReference>
<proteinExistence type="inferred from homology"/>
<comment type="similarity">
    <text evidence="1 2">Belongs to the pirin family.</text>
</comment>
<dbReference type="Gene3D" id="2.60.120.10">
    <property type="entry name" value="Jelly Rolls"/>
    <property type="match status" value="2"/>
</dbReference>
<dbReference type="CDD" id="cd02247">
    <property type="entry name" value="cupin_pirin_C"/>
    <property type="match status" value="1"/>
</dbReference>
<name>A0ABP0E7P0_9ASCO</name>
<evidence type="ECO:0008006" key="7">
    <source>
        <dbReference type="Google" id="ProtNLM"/>
    </source>
</evidence>
<dbReference type="InterPro" id="IPR008778">
    <property type="entry name" value="Pirin_C_dom"/>
</dbReference>